<evidence type="ECO:0000313" key="2">
    <source>
        <dbReference type="Proteomes" id="UP000190648"/>
    </source>
</evidence>
<dbReference type="EMBL" id="LSYS01005191">
    <property type="protein sequence ID" value="OPJ78344.1"/>
    <property type="molecule type" value="Genomic_DNA"/>
</dbReference>
<accession>A0A1V4K1S7</accession>
<protein>
    <submittedName>
        <fullName evidence="1">Uncharacterized protein</fullName>
    </submittedName>
</protein>
<organism evidence="1 2">
    <name type="scientific">Patagioenas fasciata monilis</name>
    <dbReference type="NCBI Taxonomy" id="372326"/>
    <lineage>
        <taxon>Eukaryota</taxon>
        <taxon>Metazoa</taxon>
        <taxon>Chordata</taxon>
        <taxon>Craniata</taxon>
        <taxon>Vertebrata</taxon>
        <taxon>Euteleostomi</taxon>
        <taxon>Archelosauria</taxon>
        <taxon>Archosauria</taxon>
        <taxon>Dinosauria</taxon>
        <taxon>Saurischia</taxon>
        <taxon>Theropoda</taxon>
        <taxon>Coelurosauria</taxon>
        <taxon>Aves</taxon>
        <taxon>Neognathae</taxon>
        <taxon>Neoaves</taxon>
        <taxon>Columbimorphae</taxon>
        <taxon>Columbiformes</taxon>
        <taxon>Columbidae</taxon>
        <taxon>Patagioenas</taxon>
    </lineage>
</organism>
<sequence length="67" mass="7899">MLSDQHTALWYQTEQKRILLEVLLTAKPKWALLARHRLVSFARQDHMLCPRHEKGCKLLTEKAAMFP</sequence>
<evidence type="ECO:0000313" key="1">
    <source>
        <dbReference type="EMBL" id="OPJ78344.1"/>
    </source>
</evidence>
<gene>
    <name evidence="1" type="ORF">AV530_015287</name>
</gene>
<dbReference type="Proteomes" id="UP000190648">
    <property type="component" value="Unassembled WGS sequence"/>
</dbReference>
<comment type="caution">
    <text evidence="1">The sequence shown here is derived from an EMBL/GenBank/DDBJ whole genome shotgun (WGS) entry which is preliminary data.</text>
</comment>
<proteinExistence type="predicted"/>
<name>A0A1V4K1S7_PATFA</name>
<reference evidence="1 2" key="1">
    <citation type="submission" date="2016-02" db="EMBL/GenBank/DDBJ databases">
        <title>Band-tailed pigeon sequencing and assembly.</title>
        <authorList>
            <person name="Soares A.E."/>
            <person name="Novak B.J."/>
            <person name="Rice E.S."/>
            <person name="O'Connell B."/>
            <person name="Chang D."/>
            <person name="Weber S."/>
            <person name="Shapiro B."/>
        </authorList>
    </citation>
    <scope>NUCLEOTIDE SEQUENCE [LARGE SCALE GENOMIC DNA]</scope>
    <source>
        <strain evidence="1">BTP2013</strain>
        <tissue evidence="1">Blood</tissue>
    </source>
</reference>
<dbReference type="AlphaFoldDB" id="A0A1V4K1S7"/>
<keyword evidence="2" id="KW-1185">Reference proteome</keyword>